<dbReference type="PROSITE" id="PS51450">
    <property type="entry name" value="LRR"/>
    <property type="match status" value="1"/>
</dbReference>
<dbReference type="InterPro" id="IPR003879">
    <property type="entry name" value="Butyrophylin_SPRY"/>
</dbReference>
<dbReference type="InterPro" id="IPR051261">
    <property type="entry name" value="NLR"/>
</dbReference>
<dbReference type="Pfam" id="PF13765">
    <property type="entry name" value="PRY"/>
    <property type="match status" value="1"/>
</dbReference>
<keyword evidence="1" id="KW-0433">Leucine-rich repeat</keyword>
<dbReference type="InterPro" id="IPR013320">
    <property type="entry name" value="ConA-like_dom_sf"/>
</dbReference>
<dbReference type="SMART" id="SM00449">
    <property type="entry name" value="SPRY"/>
    <property type="match status" value="1"/>
</dbReference>
<dbReference type="InterPro" id="IPR001870">
    <property type="entry name" value="B30.2/SPRY"/>
</dbReference>
<dbReference type="Gene3D" id="2.60.120.920">
    <property type="match status" value="1"/>
</dbReference>
<dbReference type="GeneTree" id="ENSGT00940000162312"/>
<dbReference type="InterPro" id="IPR032675">
    <property type="entry name" value="LRR_dom_sf"/>
</dbReference>
<dbReference type="Ensembl" id="ENSAPOT00000008743.1">
    <property type="protein sequence ID" value="ENSAPOP00000005205.1"/>
    <property type="gene ID" value="ENSAPOG00000006868.1"/>
</dbReference>
<dbReference type="PANTHER" id="PTHR24106">
    <property type="entry name" value="NACHT, LRR AND CARD DOMAINS-CONTAINING"/>
    <property type="match status" value="1"/>
</dbReference>
<dbReference type="InterPro" id="IPR001611">
    <property type="entry name" value="Leu-rich_rpt"/>
</dbReference>
<keyword evidence="5" id="KW-1185">Reference proteome</keyword>
<dbReference type="SUPFAM" id="SSF52047">
    <property type="entry name" value="RNI-like"/>
    <property type="match status" value="1"/>
</dbReference>
<dbReference type="InterPro" id="IPR003877">
    <property type="entry name" value="SPRY_dom"/>
</dbReference>
<dbReference type="InterPro" id="IPR006574">
    <property type="entry name" value="PRY"/>
</dbReference>
<dbReference type="InterPro" id="IPR043136">
    <property type="entry name" value="B30.2/SPRY_sf"/>
</dbReference>
<name>A0A3Q1FDN1_9TELE</name>
<evidence type="ECO:0000313" key="5">
    <source>
        <dbReference type="Proteomes" id="UP000257200"/>
    </source>
</evidence>
<organism evidence="4 5">
    <name type="scientific">Acanthochromis polyacanthus</name>
    <name type="common">spiny chromis</name>
    <dbReference type="NCBI Taxonomy" id="80966"/>
    <lineage>
        <taxon>Eukaryota</taxon>
        <taxon>Metazoa</taxon>
        <taxon>Chordata</taxon>
        <taxon>Craniata</taxon>
        <taxon>Vertebrata</taxon>
        <taxon>Euteleostomi</taxon>
        <taxon>Actinopterygii</taxon>
        <taxon>Neopterygii</taxon>
        <taxon>Teleostei</taxon>
        <taxon>Neoteleostei</taxon>
        <taxon>Acanthomorphata</taxon>
        <taxon>Ovalentaria</taxon>
        <taxon>Pomacentridae</taxon>
        <taxon>Acanthochromis</taxon>
    </lineage>
</organism>
<dbReference type="PROSITE" id="PS50188">
    <property type="entry name" value="B302_SPRY"/>
    <property type="match status" value="1"/>
</dbReference>
<feature type="domain" description="B30.2/SPRY" evidence="3">
    <location>
        <begin position="104"/>
        <end position="293"/>
    </location>
</feature>
<evidence type="ECO:0000256" key="1">
    <source>
        <dbReference type="ARBA" id="ARBA00022614"/>
    </source>
</evidence>
<dbReference type="SMART" id="SM00589">
    <property type="entry name" value="PRY"/>
    <property type="match status" value="1"/>
</dbReference>
<dbReference type="InParanoid" id="A0A3Q1FDN1"/>
<accession>A0A3Q1FDN1</accession>
<dbReference type="SMART" id="SM00368">
    <property type="entry name" value="LRR_RI"/>
    <property type="match status" value="3"/>
</dbReference>
<reference evidence="4" key="1">
    <citation type="submission" date="2025-08" db="UniProtKB">
        <authorList>
            <consortium name="Ensembl"/>
        </authorList>
    </citation>
    <scope>IDENTIFICATION</scope>
</reference>
<reference evidence="4" key="2">
    <citation type="submission" date="2025-09" db="UniProtKB">
        <authorList>
            <consortium name="Ensembl"/>
        </authorList>
    </citation>
    <scope>IDENTIFICATION</scope>
</reference>
<evidence type="ECO:0000259" key="3">
    <source>
        <dbReference type="PROSITE" id="PS50188"/>
    </source>
</evidence>
<protein>
    <recommendedName>
        <fullName evidence="3">B30.2/SPRY domain-containing protein</fullName>
    </recommendedName>
</protein>
<proteinExistence type="predicted"/>
<keyword evidence="2" id="KW-0677">Repeat</keyword>
<dbReference type="Pfam" id="PF00622">
    <property type="entry name" value="SPRY"/>
    <property type="match status" value="1"/>
</dbReference>
<dbReference type="Proteomes" id="UP000257200">
    <property type="component" value="Unplaced"/>
</dbReference>
<evidence type="ECO:0000313" key="4">
    <source>
        <dbReference type="Ensembl" id="ENSAPOP00000005205.1"/>
    </source>
</evidence>
<evidence type="ECO:0000256" key="2">
    <source>
        <dbReference type="ARBA" id="ARBA00022737"/>
    </source>
</evidence>
<dbReference type="PRINTS" id="PR01407">
    <property type="entry name" value="BUTYPHLNCDUF"/>
</dbReference>
<dbReference type="STRING" id="80966.ENSAPOP00000005205"/>
<dbReference type="Gene3D" id="3.80.10.10">
    <property type="entry name" value="Ribonuclease Inhibitor"/>
    <property type="match status" value="1"/>
</dbReference>
<sequence>VLNSVLSSESSSLKHLDLRNNNLKDSGVKLLSDGLKSKNCELETLSLSGCLVSEEGCSSLVSALRINPNHLRELDLSYNHPGESGKKLLSTLQQDPDCRLETLRLDHGGAHRLNPALNKYSCKLTVDMNTVNRKLRLSDNNRKVTNVKEVQSYPDHPERFEICPQLLCTTALTGHGYWEVQWRGVVLISVSYRGIRRRGYSGGSLFGWNDQSWSLICSDDGYYVRHNNIKRAIRSSLVSHRIGVYVDIPAGLLSFYSVSDSLTHLHTFSTTFTRPLHPGFGLSSGSSVSLGDL</sequence>
<dbReference type="Pfam" id="PF13516">
    <property type="entry name" value="LRR_6"/>
    <property type="match status" value="2"/>
</dbReference>
<dbReference type="AlphaFoldDB" id="A0A3Q1FDN1"/>
<dbReference type="SUPFAM" id="SSF49899">
    <property type="entry name" value="Concanavalin A-like lectins/glucanases"/>
    <property type="match status" value="1"/>
</dbReference>
<dbReference type="CDD" id="cd16040">
    <property type="entry name" value="SPRY_PRY_SNTX"/>
    <property type="match status" value="1"/>
</dbReference>